<evidence type="ECO:0000313" key="10">
    <source>
        <dbReference type="EMBL" id="GFQ65067.1"/>
    </source>
</evidence>
<dbReference type="GO" id="GO:0010181">
    <property type="term" value="F:FMN binding"/>
    <property type="evidence" value="ECO:0007669"/>
    <property type="project" value="InterPro"/>
</dbReference>
<dbReference type="InterPro" id="IPR037396">
    <property type="entry name" value="FMN_HAD"/>
</dbReference>
<dbReference type="GO" id="GO:0005782">
    <property type="term" value="C:peroxisomal matrix"/>
    <property type="evidence" value="ECO:0007669"/>
    <property type="project" value="TreeGrafter"/>
</dbReference>
<comment type="similarity">
    <text evidence="4">Belongs to the FMN-dependent alpha-hydroxy acid dehydrogenase family.</text>
</comment>
<evidence type="ECO:0000256" key="6">
    <source>
        <dbReference type="ARBA" id="ARBA00029327"/>
    </source>
</evidence>
<dbReference type="Proteomes" id="UP000887116">
    <property type="component" value="Unassembled WGS sequence"/>
</dbReference>
<feature type="domain" description="FMN hydroxy acid dehydrogenase" evidence="9">
    <location>
        <begin position="2"/>
        <end position="365"/>
    </location>
</feature>
<evidence type="ECO:0000256" key="1">
    <source>
        <dbReference type="ARBA" id="ARBA00001917"/>
    </source>
</evidence>
<evidence type="ECO:0000256" key="8">
    <source>
        <dbReference type="PIRSR" id="PIRSR000138-2"/>
    </source>
</evidence>
<dbReference type="SUPFAM" id="SSF51395">
    <property type="entry name" value="FMN-linked oxidoreductases"/>
    <property type="match status" value="1"/>
</dbReference>
<evidence type="ECO:0000256" key="7">
    <source>
        <dbReference type="PIRSR" id="PIRSR000138-1"/>
    </source>
</evidence>
<dbReference type="InterPro" id="IPR000262">
    <property type="entry name" value="FMN-dep_DH"/>
</dbReference>
<comment type="catalytic activity">
    <reaction evidence="5">
        <text>a (2S)-2-hydroxycarboxylate + O2 = a 2-oxocarboxylate + H2O2</text>
        <dbReference type="Rhea" id="RHEA:16789"/>
        <dbReference type="ChEBI" id="CHEBI:15379"/>
        <dbReference type="ChEBI" id="CHEBI:16240"/>
        <dbReference type="ChEBI" id="CHEBI:35179"/>
        <dbReference type="ChEBI" id="CHEBI:58123"/>
        <dbReference type="EC" id="1.1.3.15"/>
    </reaction>
    <physiologicalReaction direction="left-to-right" evidence="5">
        <dbReference type="Rhea" id="RHEA:16790"/>
    </physiologicalReaction>
</comment>
<dbReference type="OrthoDB" id="25826at2759"/>
<feature type="binding site" evidence="8">
    <location>
        <begin position="81"/>
        <end position="83"/>
    </location>
    <ligand>
        <name>FMN</name>
        <dbReference type="ChEBI" id="CHEBI:58210"/>
    </ligand>
</feature>
<feature type="active site" description="Proton acceptor" evidence="7">
    <location>
        <position position="260"/>
    </location>
</feature>
<comment type="cofactor">
    <cofactor evidence="1">
        <name>FMN</name>
        <dbReference type="ChEBI" id="CHEBI:58210"/>
    </cofactor>
</comment>
<dbReference type="PANTHER" id="PTHR10578:SF149">
    <property type="entry name" value="2-HYDROXYACID OXIDASE 2"/>
    <property type="match status" value="1"/>
</dbReference>
<keyword evidence="8" id="KW-0285">Flavoprotein</keyword>
<feature type="binding site" evidence="8">
    <location>
        <position position="236"/>
    </location>
    <ligand>
        <name>FMN</name>
        <dbReference type="ChEBI" id="CHEBI:58210"/>
    </ligand>
</feature>
<dbReference type="EC" id="1.1.3.15" evidence="2"/>
<evidence type="ECO:0000256" key="4">
    <source>
        <dbReference type="ARBA" id="ARBA00024042"/>
    </source>
</evidence>
<evidence type="ECO:0000256" key="5">
    <source>
        <dbReference type="ARBA" id="ARBA00029325"/>
    </source>
</evidence>
<evidence type="ECO:0000256" key="3">
    <source>
        <dbReference type="ARBA" id="ARBA00023002"/>
    </source>
</evidence>
<reference evidence="10" key="1">
    <citation type="submission" date="2020-07" db="EMBL/GenBank/DDBJ databases">
        <title>Multicomponent nature underlies the extraordinary mechanical properties of spider dragline silk.</title>
        <authorList>
            <person name="Kono N."/>
            <person name="Nakamura H."/>
            <person name="Mori M."/>
            <person name="Yoshida Y."/>
            <person name="Ohtoshi R."/>
            <person name="Malay A.D."/>
            <person name="Moran D.A.P."/>
            <person name="Tomita M."/>
            <person name="Numata K."/>
            <person name="Arakawa K."/>
        </authorList>
    </citation>
    <scope>NUCLEOTIDE SEQUENCE</scope>
</reference>
<dbReference type="Gene3D" id="3.20.20.70">
    <property type="entry name" value="Aldolase class I"/>
    <property type="match status" value="1"/>
</dbReference>
<evidence type="ECO:0000259" key="9">
    <source>
        <dbReference type="PROSITE" id="PS51349"/>
    </source>
</evidence>
<feature type="binding site" evidence="8">
    <location>
        <begin position="291"/>
        <end position="295"/>
    </location>
    <ligand>
        <name>FMN</name>
        <dbReference type="ChEBI" id="CHEBI:58210"/>
    </ligand>
</feature>
<comment type="caution">
    <text evidence="10">The sequence shown here is derived from an EMBL/GenBank/DDBJ whole genome shotgun (WGS) entry which is preliminary data.</text>
</comment>
<dbReference type="EMBL" id="BMAO01010131">
    <property type="protein sequence ID" value="GFQ65067.1"/>
    <property type="molecule type" value="Genomic_DNA"/>
</dbReference>
<feature type="binding site" evidence="8">
    <location>
        <begin position="314"/>
        <end position="315"/>
    </location>
    <ligand>
        <name>FMN</name>
        <dbReference type="ChEBI" id="CHEBI:58210"/>
    </ligand>
</feature>
<evidence type="ECO:0000313" key="11">
    <source>
        <dbReference type="Proteomes" id="UP000887116"/>
    </source>
</evidence>
<dbReference type="InterPro" id="IPR013785">
    <property type="entry name" value="Aldolase_TIM"/>
</dbReference>
<protein>
    <recommendedName>
        <fullName evidence="2">(S)-2-hydroxy-acid oxidase</fullName>
        <ecNumber evidence="2">1.1.3.15</ecNumber>
    </recommendedName>
</protein>
<feature type="binding site" evidence="8">
    <location>
        <position position="28"/>
    </location>
    <ligand>
        <name>glyoxylate</name>
        <dbReference type="ChEBI" id="CHEBI:36655"/>
    </ligand>
</feature>
<name>A0A8X6EYN6_TRICU</name>
<dbReference type="InterPro" id="IPR008259">
    <property type="entry name" value="FMN_hydac_DH_AS"/>
</dbReference>
<dbReference type="Pfam" id="PF01070">
    <property type="entry name" value="FMN_dh"/>
    <property type="match status" value="1"/>
</dbReference>
<feature type="binding site" evidence="8">
    <location>
        <position position="263"/>
    </location>
    <ligand>
        <name>glyoxylate</name>
        <dbReference type="ChEBI" id="CHEBI:36655"/>
    </ligand>
</feature>
<feature type="binding site" evidence="8">
    <location>
        <position position="260"/>
    </location>
    <ligand>
        <name>glyoxylate</name>
        <dbReference type="ChEBI" id="CHEBI:36655"/>
    </ligand>
</feature>
<feature type="binding site" evidence="8">
    <location>
        <position position="258"/>
    </location>
    <ligand>
        <name>FMN</name>
        <dbReference type="ChEBI" id="CHEBI:58210"/>
    </ligand>
</feature>
<dbReference type="CDD" id="cd02809">
    <property type="entry name" value="alpha_hydroxyacid_oxid_FMN"/>
    <property type="match status" value="1"/>
</dbReference>
<dbReference type="FunFam" id="3.20.20.70:FF:000056">
    <property type="entry name" value="hydroxyacid oxidase 2"/>
    <property type="match status" value="1"/>
</dbReference>
<evidence type="ECO:0000256" key="2">
    <source>
        <dbReference type="ARBA" id="ARBA00013087"/>
    </source>
</evidence>
<dbReference type="GO" id="GO:0003973">
    <property type="term" value="F:(S)-2-hydroxy-acid oxidase activity"/>
    <property type="evidence" value="ECO:0007669"/>
    <property type="project" value="UniProtKB-EC"/>
</dbReference>
<dbReference type="PROSITE" id="PS51349">
    <property type="entry name" value="FMN_HYDROXY_ACID_DH_2"/>
    <property type="match status" value="1"/>
</dbReference>
<sequence length="369" mass="40690">MSDIQNFICIEDFEKYALKSLPKMIADYYRSGADNEQTLKENRDAFKRLRFKPRILRNVSKRYLSTYILGKYVSFPVCIAPTAMQCMAHPDGEIATIKGGAAEEVLTIVSTFSTVSLEEVAKASPESFRWFQLYIYTDRSITKDLINRAEKAGYSAIVVTLDASITGNRLNDIRNKFCLPAHLRLGNITREDKSTISASVHTSGVSAYVESSLDTSITWKDVDWLKQITSLPIILKGILTAEDAILAIEHGVDGIVVSNHGARQLDGVPASIEVLYDIVRAVSGRCEVYMDGGIRNGTDVLKALALGAKAVLIGRPVLWGLAHSGESGVRTILQILRRELDIAMALSGCATINEIKPTLVVRQESYSRL</sequence>
<feature type="binding site" evidence="8">
    <location>
        <position position="110"/>
    </location>
    <ligand>
        <name>FMN</name>
        <dbReference type="ChEBI" id="CHEBI:58210"/>
    </ligand>
</feature>
<organism evidence="10 11">
    <name type="scientific">Trichonephila clavata</name>
    <name type="common">Joro spider</name>
    <name type="synonym">Nephila clavata</name>
    <dbReference type="NCBI Taxonomy" id="2740835"/>
    <lineage>
        <taxon>Eukaryota</taxon>
        <taxon>Metazoa</taxon>
        <taxon>Ecdysozoa</taxon>
        <taxon>Arthropoda</taxon>
        <taxon>Chelicerata</taxon>
        <taxon>Arachnida</taxon>
        <taxon>Araneae</taxon>
        <taxon>Araneomorphae</taxon>
        <taxon>Entelegynae</taxon>
        <taxon>Araneoidea</taxon>
        <taxon>Nephilidae</taxon>
        <taxon>Trichonephila</taxon>
    </lineage>
</organism>
<dbReference type="PANTHER" id="PTHR10578">
    <property type="entry name" value="S -2-HYDROXY-ACID OXIDASE-RELATED"/>
    <property type="match status" value="1"/>
</dbReference>
<keyword evidence="11" id="KW-1185">Reference proteome</keyword>
<dbReference type="GO" id="GO:0001561">
    <property type="term" value="P:fatty acid alpha-oxidation"/>
    <property type="evidence" value="ECO:0007669"/>
    <property type="project" value="TreeGrafter"/>
</dbReference>
<feature type="binding site" evidence="8">
    <location>
        <position position="134"/>
    </location>
    <ligand>
        <name>glyoxylate</name>
        <dbReference type="ChEBI" id="CHEBI:36655"/>
    </ligand>
</feature>
<keyword evidence="3" id="KW-0560">Oxidoreductase</keyword>
<comment type="catalytic activity">
    <reaction evidence="6">
        <text>2-hydroxyoctanoate + O2 = 2-oxooctanoate + H2O2</text>
        <dbReference type="Rhea" id="RHEA:67940"/>
        <dbReference type="ChEBI" id="CHEBI:15379"/>
        <dbReference type="ChEBI" id="CHEBI:16240"/>
        <dbReference type="ChEBI" id="CHEBI:133514"/>
        <dbReference type="ChEBI" id="CHEBI:176689"/>
    </reaction>
    <physiologicalReaction direction="left-to-right" evidence="6">
        <dbReference type="Rhea" id="RHEA:67941"/>
    </physiologicalReaction>
</comment>
<dbReference type="PIRSF" id="PIRSF000138">
    <property type="entry name" value="Al-hdrx_acd_dh"/>
    <property type="match status" value="1"/>
</dbReference>
<accession>A0A8X6EYN6</accession>
<feature type="binding site" evidence="8">
    <location>
        <position position="160"/>
    </location>
    <ligand>
        <name>FMN</name>
        <dbReference type="ChEBI" id="CHEBI:58210"/>
    </ligand>
</feature>
<dbReference type="PROSITE" id="PS00557">
    <property type="entry name" value="FMN_HYDROXY_ACID_DH_1"/>
    <property type="match status" value="1"/>
</dbReference>
<keyword evidence="8" id="KW-0288">FMN</keyword>
<feature type="binding site" evidence="8">
    <location>
        <position position="169"/>
    </location>
    <ligand>
        <name>glyoxylate</name>
        <dbReference type="ChEBI" id="CHEBI:36655"/>
    </ligand>
</feature>
<gene>
    <name evidence="10" type="primary">HAO1</name>
    <name evidence="10" type="ORF">TNCT_704641</name>
</gene>
<dbReference type="InterPro" id="IPR012133">
    <property type="entry name" value="Alpha-hydoxy_acid_DH_FMN"/>
</dbReference>
<feature type="binding site" evidence="8">
    <location>
        <position position="132"/>
    </location>
    <ligand>
        <name>glyoxylate</name>
        <dbReference type="ChEBI" id="CHEBI:36655"/>
    </ligand>
</feature>
<dbReference type="AlphaFoldDB" id="A0A8X6EYN6"/>
<proteinExistence type="inferred from homology"/>